<comment type="caution">
    <text evidence="2">The sequence shown here is derived from an EMBL/GenBank/DDBJ whole genome shotgun (WGS) entry which is preliminary data.</text>
</comment>
<proteinExistence type="predicted"/>
<dbReference type="AlphaFoldDB" id="A0A6B1F9Z4"/>
<feature type="compositionally biased region" description="Basic and acidic residues" evidence="1">
    <location>
        <begin position="134"/>
        <end position="143"/>
    </location>
</feature>
<reference evidence="2" key="1">
    <citation type="submission" date="2019-09" db="EMBL/GenBank/DDBJ databases">
        <title>Characterisation of the sponge microbiome using genome-centric metagenomics.</title>
        <authorList>
            <person name="Engelberts J.P."/>
            <person name="Robbins S.J."/>
            <person name="De Goeij J.M."/>
            <person name="Aranda M."/>
            <person name="Bell S.C."/>
            <person name="Webster N.S."/>
        </authorList>
    </citation>
    <scope>NUCLEOTIDE SEQUENCE</scope>
    <source>
        <strain evidence="2">SB0676_bin_10</strain>
    </source>
</reference>
<accession>A0A6B1F9Z4</accession>
<gene>
    <name evidence="2" type="ORF">F4162_06230</name>
</gene>
<name>A0A6B1F9Z4_9SYNE</name>
<feature type="region of interest" description="Disordered" evidence="1">
    <location>
        <begin position="134"/>
        <end position="193"/>
    </location>
</feature>
<evidence type="ECO:0000256" key="1">
    <source>
        <dbReference type="SAM" id="MobiDB-lite"/>
    </source>
</evidence>
<dbReference type="EMBL" id="VYDO01000203">
    <property type="protein sequence ID" value="MYG38565.1"/>
    <property type="molecule type" value="Genomic_DNA"/>
</dbReference>
<sequence>MTNSKPNSRPFLPSWKSSRGGGFYDSIRLFQAEKRRDFRGALSGRHSWGTALAGATSPLAALFVIAPAPPALAHGDHTIKIVDLWTNEVRWTYNLILPACTDSLIKSLREPALADSVGGSFDYSYDADGRDRFWGDLNNHDSEQEPEPGPEPGETCEENPGQDKCNRPPRVVRGIQDYGFPRPAIQDQSSPEA</sequence>
<organism evidence="2">
    <name type="scientific">Synechococcus sp. SB0676_bin_10</name>
    <dbReference type="NCBI Taxonomy" id="2604869"/>
    <lineage>
        <taxon>Bacteria</taxon>
        <taxon>Bacillati</taxon>
        <taxon>Cyanobacteriota</taxon>
        <taxon>Cyanophyceae</taxon>
        <taxon>Synechococcales</taxon>
        <taxon>Synechococcaceae</taxon>
        <taxon>Synechococcus</taxon>
    </lineage>
</organism>
<protein>
    <submittedName>
        <fullName evidence="2">Uncharacterized protein</fullName>
    </submittedName>
</protein>
<evidence type="ECO:0000313" key="2">
    <source>
        <dbReference type="EMBL" id="MYG38565.1"/>
    </source>
</evidence>